<reference evidence="1" key="1">
    <citation type="journal article" date="2021" name="PeerJ">
        <title>Extensive microbial diversity within the chicken gut microbiome revealed by metagenomics and culture.</title>
        <authorList>
            <person name="Gilroy R."/>
            <person name="Ravi A."/>
            <person name="Getino M."/>
            <person name="Pursley I."/>
            <person name="Horton D.L."/>
            <person name="Alikhan N.F."/>
            <person name="Baker D."/>
            <person name="Gharbi K."/>
            <person name="Hall N."/>
            <person name="Watson M."/>
            <person name="Adriaenssens E.M."/>
            <person name="Foster-Nyarko E."/>
            <person name="Jarju S."/>
            <person name="Secka A."/>
            <person name="Antonio M."/>
            <person name="Oren A."/>
            <person name="Chaudhuri R.R."/>
            <person name="La Ragione R."/>
            <person name="Hildebrand F."/>
            <person name="Pallen M.J."/>
        </authorList>
    </citation>
    <scope>NUCLEOTIDE SEQUENCE</scope>
    <source>
        <strain evidence="1">ChiHecec1B25-7008</strain>
    </source>
</reference>
<dbReference type="InterPro" id="IPR045505">
    <property type="entry name" value="DUF6486"/>
</dbReference>
<protein>
    <submittedName>
        <fullName evidence="1">Smalltalk protein</fullName>
    </submittedName>
</protein>
<comment type="caution">
    <text evidence="1">The sequence shown here is derived from an EMBL/GenBank/DDBJ whole genome shotgun (WGS) entry which is preliminary data.</text>
</comment>
<sequence>MKKKETWKFILQTLLSVLSAIATAFGVASCIAG</sequence>
<reference evidence="1" key="2">
    <citation type="submission" date="2021-04" db="EMBL/GenBank/DDBJ databases">
        <authorList>
            <person name="Gilroy R."/>
        </authorList>
    </citation>
    <scope>NUCLEOTIDE SEQUENCE</scope>
    <source>
        <strain evidence="1">ChiHecec1B25-7008</strain>
    </source>
</reference>
<dbReference type="Pfam" id="PF20096">
    <property type="entry name" value="DUF6486"/>
    <property type="match status" value="1"/>
</dbReference>
<proteinExistence type="predicted"/>
<evidence type="ECO:0000313" key="1">
    <source>
        <dbReference type="EMBL" id="HJA82722.1"/>
    </source>
</evidence>
<accession>A0A9D2HRH9</accession>
<dbReference type="EMBL" id="DWZE01000024">
    <property type="protein sequence ID" value="HJA82722.1"/>
    <property type="molecule type" value="Genomic_DNA"/>
</dbReference>
<dbReference type="AlphaFoldDB" id="A0A9D2HRH9"/>
<dbReference type="Proteomes" id="UP000823860">
    <property type="component" value="Unassembled WGS sequence"/>
</dbReference>
<evidence type="ECO:0000313" key="2">
    <source>
        <dbReference type="Proteomes" id="UP000823860"/>
    </source>
</evidence>
<name>A0A9D2HRH9_9BACE</name>
<organism evidence="1 2">
    <name type="scientific">Candidatus Bacteroides intestinavium</name>
    <dbReference type="NCBI Taxonomy" id="2838469"/>
    <lineage>
        <taxon>Bacteria</taxon>
        <taxon>Pseudomonadati</taxon>
        <taxon>Bacteroidota</taxon>
        <taxon>Bacteroidia</taxon>
        <taxon>Bacteroidales</taxon>
        <taxon>Bacteroidaceae</taxon>
        <taxon>Bacteroides</taxon>
    </lineage>
</organism>
<dbReference type="NCBIfam" id="NF033879">
    <property type="entry name" value="smalltalk"/>
    <property type="match status" value="1"/>
</dbReference>
<dbReference type="PROSITE" id="PS51257">
    <property type="entry name" value="PROKAR_LIPOPROTEIN"/>
    <property type="match status" value="1"/>
</dbReference>
<gene>
    <name evidence="1" type="ORF">H9785_01920</name>
</gene>